<keyword evidence="4" id="KW-1185">Reference proteome</keyword>
<dbReference type="PANTHER" id="PTHR42879:SF2">
    <property type="entry name" value="3-OXOACYL-[ACYL-CARRIER-PROTEIN] REDUCTASE FABG"/>
    <property type="match status" value="1"/>
</dbReference>
<comment type="similarity">
    <text evidence="1">Belongs to the short-chain dehydrogenases/reductases (SDR) family.</text>
</comment>
<protein>
    <submittedName>
        <fullName evidence="3">Beta-ketoacyl-ACP reductase</fullName>
    </submittedName>
</protein>
<sequence>MSRSVLVTGAGRGIGLAVARAFAAAGDRVTATYRTAPPPGDLFGVECEVTDTASVHRAFTAAERRHGPVEVVVANAGMTRDGLLARMSDDDFTTVVDTNLTGAYRVARRAAPAMVDAGWGRLVFVSSSVALSGEAGQVNYAASKSALIGLARSLTRELAPHGITANVVAPGYTETEMAAAVGERRRTAWLAQIPAGRAATPAEVAAAVRYVAGADAGYVTGAVIPVDGGAGMGH</sequence>
<evidence type="ECO:0000313" key="4">
    <source>
        <dbReference type="Proteomes" id="UP000676967"/>
    </source>
</evidence>
<dbReference type="EMBL" id="AP023356">
    <property type="protein sequence ID" value="BCJ39689.1"/>
    <property type="molecule type" value="Genomic_DNA"/>
</dbReference>
<dbReference type="InterPro" id="IPR050259">
    <property type="entry name" value="SDR"/>
</dbReference>
<dbReference type="InterPro" id="IPR002347">
    <property type="entry name" value="SDR_fam"/>
</dbReference>
<name>A0ABM7LKB1_9ACTN</name>
<proteinExistence type="inferred from homology"/>
<dbReference type="SMART" id="SM00822">
    <property type="entry name" value="PKS_KR"/>
    <property type="match status" value="1"/>
</dbReference>
<gene>
    <name evidence="3" type="ORF">Aiant_03460</name>
</gene>
<feature type="domain" description="Ketoreductase" evidence="2">
    <location>
        <begin position="3"/>
        <end position="192"/>
    </location>
</feature>
<dbReference type="Gene3D" id="3.40.50.720">
    <property type="entry name" value="NAD(P)-binding Rossmann-like Domain"/>
    <property type="match status" value="1"/>
</dbReference>
<dbReference type="Pfam" id="PF13561">
    <property type="entry name" value="adh_short_C2"/>
    <property type="match status" value="1"/>
</dbReference>
<dbReference type="PRINTS" id="PR00081">
    <property type="entry name" value="GDHRDH"/>
</dbReference>
<accession>A0ABM7LKB1</accession>
<evidence type="ECO:0000256" key="1">
    <source>
        <dbReference type="ARBA" id="ARBA00006484"/>
    </source>
</evidence>
<dbReference type="RefSeq" id="WP_189335623.1">
    <property type="nucleotide sequence ID" value="NZ_AP023356.1"/>
</dbReference>
<dbReference type="InterPro" id="IPR036291">
    <property type="entry name" value="NAD(P)-bd_dom_sf"/>
</dbReference>
<evidence type="ECO:0000259" key="2">
    <source>
        <dbReference type="SMART" id="SM00822"/>
    </source>
</evidence>
<organism evidence="3 4">
    <name type="scientific">Actinoplanes ianthinogenes</name>
    <dbReference type="NCBI Taxonomy" id="122358"/>
    <lineage>
        <taxon>Bacteria</taxon>
        <taxon>Bacillati</taxon>
        <taxon>Actinomycetota</taxon>
        <taxon>Actinomycetes</taxon>
        <taxon>Micromonosporales</taxon>
        <taxon>Micromonosporaceae</taxon>
        <taxon>Actinoplanes</taxon>
    </lineage>
</organism>
<reference evidence="3 4" key="1">
    <citation type="submission" date="2020-08" db="EMBL/GenBank/DDBJ databases">
        <title>Whole genome shotgun sequence of Actinoplanes ianthinogenes NBRC 13996.</title>
        <authorList>
            <person name="Komaki H."/>
            <person name="Tamura T."/>
        </authorList>
    </citation>
    <scope>NUCLEOTIDE SEQUENCE [LARGE SCALE GENOMIC DNA]</scope>
    <source>
        <strain evidence="3 4">NBRC 13996</strain>
    </source>
</reference>
<dbReference type="SUPFAM" id="SSF51735">
    <property type="entry name" value="NAD(P)-binding Rossmann-fold domains"/>
    <property type="match status" value="1"/>
</dbReference>
<evidence type="ECO:0000313" key="3">
    <source>
        <dbReference type="EMBL" id="BCJ39689.1"/>
    </source>
</evidence>
<dbReference type="PRINTS" id="PR00080">
    <property type="entry name" value="SDRFAMILY"/>
</dbReference>
<dbReference type="Proteomes" id="UP000676967">
    <property type="component" value="Chromosome"/>
</dbReference>
<dbReference type="PANTHER" id="PTHR42879">
    <property type="entry name" value="3-OXOACYL-(ACYL-CARRIER-PROTEIN) REDUCTASE"/>
    <property type="match status" value="1"/>
</dbReference>
<dbReference type="InterPro" id="IPR057326">
    <property type="entry name" value="KR_dom"/>
</dbReference>